<keyword evidence="9" id="KW-1185">Reference proteome</keyword>
<dbReference type="Pfam" id="PF03994">
    <property type="entry name" value="DUF350"/>
    <property type="match status" value="2"/>
</dbReference>
<proteinExistence type="inferred from homology"/>
<evidence type="ECO:0000256" key="2">
    <source>
        <dbReference type="ARBA" id="ARBA00005779"/>
    </source>
</evidence>
<feature type="transmembrane region" description="Helical" evidence="7">
    <location>
        <begin position="49"/>
        <end position="70"/>
    </location>
</feature>
<sequence>MSPFLIDFLTGASFLALALVIVMAAKLINDFFIPYLIDVQLARHDNTALAVSFAGYLLGVIIIFIGAFVGPSYGLVGDLLRVGGWSLGGVFLLNLSRVINDKLILYKFSNVKEIIDDRNVGTGVVQAGSYLASGFMVAGAINGEGGGILTALAFFFAGQTVLVLFGLLYEKMVPYEVQQAIEDDNVAAGLAFAGALVAIGIVLAHASGGAFVGWGDNFVTFLREAALVIILFPFVRFCFDKIVLAKIDLNREISEDGNVGAAILEASSMVAFATVLVFIFG</sequence>
<dbReference type="InterPro" id="IPR007140">
    <property type="entry name" value="DUF350"/>
</dbReference>
<dbReference type="RefSeq" id="WP_185694003.1">
    <property type="nucleotide sequence ID" value="NZ_JACHVA010000126.1"/>
</dbReference>
<name>A0A7X1B0H9_9BACT</name>
<evidence type="ECO:0000256" key="7">
    <source>
        <dbReference type="SAM" id="Phobius"/>
    </source>
</evidence>
<dbReference type="PANTHER" id="PTHR40043:SF1">
    <property type="entry name" value="UPF0719 INNER MEMBRANE PROTEIN YJFL"/>
    <property type="match status" value="1"/>
</dbReference>
<evidence type="ECO:0000313" key="9">
    <source>
        <dbReference type="Proteomes" id="UP000525652"/>
    </source>
</evidence>
<organism evidence="8 9">
    <name type="scientific">Puniceicoccus vermicola</name>
    <dbReference type="NCBI Taxonomy" id="388746"/>
    <lineage>
        <taxon>Bacteria</taxon>
        <taxon>Pseudomonadati</taxon>
        <taxon>Verrucomicrobiota</taxon>
        <taxon>Opitutia</taxon>
        <taxon>Puniceicoccales</taxon>
        <taxon>Puniceicoccaceae</taxon>
        <taxon>Puniceicoccus</taxon>
    </lineage>
</organism>
<keyword evidence="4 7" id="KW-0812">Transmembrane</keyword>
<reference evidence="8 9" key="1">
    <citation type="submission" date="2020-07" db="EMBL/GenBank/DDBJ databases">
        <authorList>
            <person name="Feng X."/>
        </authorList>
    </citation>
    <scope>NUCLEOTIDE SEQUENCE [LARGE SCALE GENOMIC DNA]</scope>
    <source>
        <strain evidence="8 9">JCM14086</strain>
    </source>
</reference>
<evidence type="ECO:0000256" key="6">
    <source>
        <dbReference type="ARBA" id="ARBA00023136"/>
    </source>
</evidence>
<feature type="transmembrane region" description="Helical" evidence="7">
    <location>
        <begin position="259"/>
        <end position="280"/>
    </location>
</feature>
<feature type="transmembrane region" description="Helical" evidence="7">
    <location>
        <begin position="12"/>
        <end position="37"/>
    </location>
</feature>
<evidence type="ECO:0000256" key="5">
    <source>
        <dbReference type="ARBA" id="ARBA00022989"/>
    </source>
</evidence>
<keyword evidence="3" id="KW-1003">Cell membrane</keyword>
<dbReference type="Proteomes" id="UP000525652">
    <property type="component" value="Unassembled WGS sequence"/>
</dbReference>
<comment type="similarity">
    <text evidence="2">Belongs to the UPF0719 family.</text>
</comment>
<dbReference type="PANTHER" id="PTHR40043">
    <property type="entry name" value="UPF0719 INNER MEMBRANE PROTEIN YJFL"/>
    <property type="match status" value="1"/>
</dbReference>
<feature type="transmembrane region" description="Helical" evidence="7">
    <location>
        <begin position="147"/>
        <end position="169"/>
    </location>
</feature>
<keyword evidence="6 7" id="KW-0472">Membrane</keyword>
<protein>
    <submittedName>
        <fullName evidence="8">DUF350 domain-containing protein</fullName>
    </submittedName>
</protein>
<feature type="transmembrane region" description="Helical" evidence="7">
    <location>
        <begin position="190"/>
        <end position="214"/>
    </location>
</feature>
<dbReference type="AlphaFoldDB" id="A0A7X1B0H9"/>
<evidence type="ECO:0000256" key="3">
    <source>
        <dbReference type="ARBA" id="ARBA00022475"/>
    </source>
</evidence>
<comment type="caution">
    <text evidence="8">The sequence shown here is derived from an EMBL/GenBank/DDBJ whole genome shotgun (WGS) entry which is preliminary data.</text>
</comment>
<feature type="transmembrane region" description="Helical" evidence="7">
    <location>
        <begin position="220"/>
        <end position="239"/>
    </location>
</feature>
<keyword evidence="5 7" id="KW-1133">Transmembrane helix</keyword>
<gene>
    <name evidence="8" type="ORF">H5P30_16430</name>
</gene>
<dbReference type="EMBL" id="JACHVA010000126">
    <property type="protein sequence ID" value="MBC2603371.1"/>
    <property type="molecule type" value="Genomic_DNA"/>
</dbReference>
<comment type="subcellular location">
    <subcellularLocation>
        <location evidence="1">Cell membrane</location>
        <topology evidence="1">Multi-pass membrane protein</topology>
    </subcellularLocation>
</comment>
<feature type="transmembrane region" description="Helical" evidence="7">
    <location>
        <begin position="120"/>
        <end position="141"/>
    </location>
</feature>
<dbReference type="GO" id="GO:0005886">
    <property type="term" value="C:plasma membrane"/>
    <property type="evidence" value="ECO:0007669"/>
    <property type="project" value="UniProtKB-SubCell"/>
</dbReference>
<evidence type="ECO:0000256" key="1">
    <source>
        <dbReference type="ARBA" id="ARBA00004651"/>
    </source>
</evidence>
<feature type="transmembrane region" description="Helical" evidence="7">
    <location>
        <begin position="82"/>
        <end position="99"/>
    </location>
</feature>
<evidence type="ECO:0000313" key="8">
    <source>
        <dbReference type="EMBL" id="MBC2603371.1"/>
    </source>
</evidence>
<evidence type="ECO:0000256" key="4">
    <source>
        <dbReference type="ARBA" id="ARBA00022692"/>
    </source>
</evidence>
<accession>A0A7X1B0H9</accession>